<name>A0A1G8R0T7_9RHOB</name>
<dbReference type="InterPro" id="IPR003362">
    <property type="entry name" value="Bact_transf"/>
</dbReference>
<accession>A0A1G8R0T7</accession>
<evidence type="ECO:0000313" key="6">
    <source>
        <dbReference type="Proteomes" id="UP000199340"/>
    </source>
</evidence>
<dbReference type="STRING" id="490829.SAMN05421850_108163"/>
<reference evidence="5 6" key="1">
    <citation type="submission" date="2016-10" db="EMBL/GenBank/DDBJ databases">
        <authorList>
            <person name="de Groot N.N."/>
        </authorList>
    </citation>
    <scope>NUCLEOTIDE SEQUENCE [LARGE SCALE GENOMIC DNA]</scope>
    <source>
        <strain evidence="5 6">DSM 28010</strain>
    </source>
</reference>
<dbReference type="PANTHER" id="PTHR30576:SF0">
    <property type="entry name" value="UNDECAPRENYL-PHOSPHATE N-ACETYLGALACTOSAMINYL 1-PHOSPHATE TRANSFERASE-RELATED"/>
    <property type="match status" value="1"/>
</dbReference>
<protein>
    <submittedName>
        <fullName evidence="5">Sugar transferase involved in LPS biosynthesis (Colanic, teichoic acid)</fullName>
    </submittedName>
</protein>
<proteinExistence type="inferred from homology"/>
<keyword evidence="6" id="KW-1185">Reference proteome</keyword>
<evidence type="ECO:0000256" key="3">
    <source>
        <dbReference type="SAM" id="Phobius"/>
    </source>
</evidence>
<dbReference type="RefSeq" id="WP_090029549.1">
    <property type="nucleotide sequence ID" value="NZ_FNEB01000008.1"/>
</dbReference>
<keyword evidence="3" id="KW-1133">Transmembrane helix</keyword>
<sequence length="230" mass="26033">MTIQQKNFSTDVQFVKPVALATQHSVSRSGFYRSFVKRLIDVAAVLAFAPIVLPFVVFLGILVALDGRNPFYSQKRVGRDGKIFTMWKLRTMVPDADTKLQAHLDTNPDARAEWDDMQKLSCDPRITRLGRVLRKTSLDELPQLWNVFVGDMSLVGPRPMLPEQQRLYPGAAYYEMRPGITGYWQISDRNQTTFAARASYDNQYYRDVSLTTDLSVLTSTVAVVLRGTGC</sequence>
<dbReference type="AlphaFoldDB" id="A0A1G8R0T7"/>
<keyword evidence="3" id="KW-0812">Transmembrane</keyword>
<dbReference type="OrthoDB" id="9808602at2"/>
<evidence type="ECO:0000259" key="4">
    <source>
        <dbReference type="Pfam" id="PF02397"/>
    </source>
</evidence>
<evidence type="ECO:0000256" key="1">
    <source>
        <dbReference type="ARBA" id="ARBA00006464"/>
    </source>
</evidence>
<organism evidence="5 6">
    <name type="scientific">Lutimaribacter saemankumensis</name>
    <dbReference type="NCBI Taxonomy" id="490829"/>
    <lineage>
        <taxon>Bacteria</taxon>
        <taxon>Pseudomonadati</taxon>
        <taxon>Pseudomonadota</taxon>
        <taxon>Alphaproteobacteria</taxon>
        <taxon>Rhodobacterales</taxon>
        <taxon>Roseobacteraceae</taxon>
        <taxon>Lutimaribacter</taxon>
    </lineage>
</organism>
<dbReference type="PANTHER" id="PTHR30576">
    <property type="entry name" value="COLANIC BIOSYNTHESIS UDP-GLUCOSE LIPID CARRIER TRANSFERASE"/>
    <property type="match status" value="1"/>
</dbReference>
<comment type="similarity">
    <text evidence="1">Belongs to the bacterial sugar transferase family.</text>
</comment>
<evidence type="ECO:0000256" key="2">
    <source>
        <dbReference type="ARBA" id="ARBA00023169"/>
    </source>
</evidence>
<keyword evidence="5" id="KW-0808">Transferase</keyword>
<keyword evidence="2" id="KW-0270">Exopolysaccharide synthesis</keyword>
<gene>
    <name evidence="5" type="ORF">SAMN05421850_108163</name>
</gene>
<dbReference type="GO" id="GO:0000271">
    <property type="term" value="P:polysaccharide biosynthetic process"/>
    <property type="evidence" value="ECO:0007669"/>
    <property type="project" value="UniProtKB-KW"/>
</dbReference>
<feature type="domain" description="Bacterial sugar transferase" evidence="4">
    <location>
        <begin position="37"/>
        <end position="225"/>
    </location>
</feature>
<dbReference type="GO" id="GO:0016780">
    <property type="term" value="F:phosphotransferase activity, for other substituted phosphate groups"/>
    <property type="evidence" value="ECO:0007669"/>
    <property type="project" value="TreeGrafter"/>
</dbReference>
<feature type="transmembrane region" description="Helical" evidence="3">
    <location>
        <begin position="42"/>
        <end position="65"/>
    </location>
</feature>
<dbReference type="EMBL" id="FNEB01000008">
    <property type="protein sequence ID" value="SDJ10175.1"/>
    <property type="molecule type" value="Genomic_DNA"/>
</dbReference>
<keyword evidence="3" id="KW-0472">Membrane</keyword>
<dbReference type="Pfam" id="PF02397">
    <property type="entry name" value="Bac_transf"/>
    <property type="match status" value="1"/>
</dbReference>
<evidence type="ECO:0000313" key="5">
    <source>
        <dbReference type="EMBL" id="SDJ10175.1"/>
    </source>
</evidence>
<dbReference type="Proteomes" id="UP000199340">
    <property type="component" value="Unassembled WGS sequence"/>
</dbReference>